<keyword evidence="2" id="KW-1185">Reference proteome</keyword>
<dbReference type="Proteomes" id="UP000729402">
    <property type="component" value="Unassembled WGS sequence"/>
</dbReference>
<reference evidence="1" key="1">
    <citation type="journal article" date="2021" name="bioRxiv">
        <title>Whole Genome Assembly and Annotation of Northern Wild Rice, Zizania palustris L., Supports a Whole Genome Duplication in the Zizania Genus.</title>
        <authorList>
            <person name="Haas M."/>
            <person name="Kono T."/>
            <person name="Macchietto M."/>
            <person name="Millas R."/>
            <person name="McGilp L."/>
            <person name="Shao M."/>
            <person name="Duquette J."/>
            <person name="Hirsch C.N."/>
            <person name="Kimball J."/>
        </authorList>
    </citation>
    <scope>NUCLEOTIDE SEQUENCE</scope>
    <source>
        <tissue evidence="1">Fresh leaf tissue</tissue>
    </source>
</reference>
<reference evidence="1" key="2">
    <citation type="submission" date="2021-02" db="EMBL/GenBank/DDBJ databases">
        <authorList>
            <person name="Kimball J.A."/>
            <person name="Haas M.W."/>
            <person name="Macchietto M."/>
            <person name="Kono T."/>
            <person name="Duquette J."/>
            <person name="Shao M."/>
        </authorList>
    </citation>
    <scope>NUCLEOTIDE SEQUENCE</scope>
    <source>
        <tissue evidence="1">Fresh leaf tissue</tissue>
    </source>
</reference>
<dbReference type="AlphaFoldDB" id="A0A8J5SXL2"/>
<comment type="caution">
    <text evidence="1">The sequence shown here is derived from an EMBL/GenBank/DDBJ whole genome shotgun (WGS) entry which is preliminary data.</text>
</comment>
<evidence type="ECO:0000313" key="1">
    <source>
        <dbReference type="EMBL" id="KAG8068920.1"/>
    </source>
</evidence>
<name>A0A8J5SXL2_ZIZPA</name>
<accession>A0A8J5SXL2</accession>
<evidence type="ECO:0000313" key="2">
    <source>
        <dbReference type="Proteomes" id="UP000729402"/>
    </source>
</evidence>
<sequence length="68" mass="7112">MEDDDAAVPTTSSIALEVSELAPTSPTKDNGIFDGPYDVLALSTALAKALVDLRLVEASTVDPFDLFA</sequence>
<proteinExistence type="predicted"/>
<dbReference type="EMBL" id="JAAALK010000284">
    <property type="protein sequence ID" value="KAG8068920.1"/>
    <property type="molecule type" value="Genomic_DNA"/>
</dbReference>
<organism evidence="1 2">
    <name type="scientific">Zizania palustris</name>
    <name type="common">Northern wild rice</name>
    <dbReference type="NCBI Taxonomy" id="103762"/>
    <lineage>
        <taxon>Eukaryota</taxon>
        <taxon>Viridiplantae</taxon>
        <taxon>Streptophyta</taxon>
        <taxon>Embryophyta</taxon>
        <taxon>Tracheophyta</taxon>
        <taxon>Spermatophyta</taxon>
        <taxon>Magnoliopsida</taxon>
        <taxon>Liliopsida</taxon>
        <taxon>Poales</taxon>
        <taxon>Poaceae</taxon>
        <taxon>BOP clade</taxon>
        <taxon>Oryzoideae</taxon>
        <taxon>Oryzeae</taxon>
        <taxon>Zizaniinae</taxon>
        <taxon>Zizania</taxon>
    </lineage>
</organism>
<gene>
    <name evidence="1" type="ORF">GUJ93_ZPchr0005g14678</name>
</gene>
<protein>
    <submittedName>
        <fullName evidence="1">Uncharacterized protein</fullName>
    </submittedName>
</protein>